<proteinExistence type="predicted"/>
<keyword evidence="2" id="KW-1185">Reference proteome</keyword>
<organism evidence="1 2">
    <name type="scientific">Neobacillus mesonae</name>
    <dbReference type="NCBI Taxonomy" id="1193713"/>
    <lineage>
        <taxon>Bacteria</taxon>
        <taxon>Bacillati</taxon>
        <taxon>Bacillota</taxon>
        <taxon>Bacilli</taxon>
        <taxon>Bacillales</taxon>
        <taxon>Bacillaceae</taxon>
        <taxon>Neobacillus</taxon>
    </lineage>
</organism>
<evidence type="ECO:0000313" key="1">
    <source>
        <dbReference type="EMBL" id="AZU64146.1"/>
    </source>
</evidence>
<reference evidence="1 2" key="1">
    <citation type="submission" date="2017-07" db="EMBL/GenBank/DDBJ databases">
        <title>The complete genome sequence of Bacillus mesonae strain H20-5, an efficient strain improving plant abiotic stress resistance.</title>
        <authorList>
            <person name="Kim S.Y."/>
            <person name="Song H."/>
            <person name="Sang M.K."/>
            <person name="Weon H.-Y."/>
            <person name="Song J."/>
        </authorList>
    </citation>
    <scope>NUCLEOTIDE SEQUENCE [LARGE SCALE GENOMIC DNA]</scope>
    <source>
        <strain evidence="1 2">H20-5</strain>
    </source>
</reference>
<dbReference type="EMBL" id="CP022572">
    <property type="protein sequence ID" value="AZU64146.1"/>
    <property type="molecule type" value="Genomic_DNA"/>
</dbReference>
<dbReference type="AlphaFoldDB" id="A0A3T0I449"/>
<gene>
    <name evidence="1" type="ORF">CHR53_24505</name>
</gene>
<sequence length="152" mass="17255">MSQGPSLILSNEEQRVLLEWWEATERGAVVVRKLVSLITELRLHPESSRADGMILLYRAVSEVSYGYAGMRGCIRRIFARENSEFLRKNISRCHGFARKFSVDTKLLLERVAEQISGTAALELVDRIRKTLQENDTILSEIETKADAFIGNV</sequence>
<evidence type="ECO:0000313" key="2">
    <source>
        <dbReference type="Proteomes" id="UP000282892"/>
    </source>
</evidence>
<name>A0A3T0I449_9BACI</name>
<protein>
    <submittedName>
        <fullName evidence="1">Uncharacterized protein</fullName>
    </submittedName>
</protein>
<dbReference type="KEGG" id="nmk:CHR53_24505"/>
<dbReference type="OrthoDB" id="2844965at2"/>
<dbReference type="RefSeq" id="WP_127488857.1">
    <property type="nucleotide sequence ID" value="NZ_CP022572.1"/>
</dbReference>
<accession>A0A3T0I449</accession>
<dbReference type="Proteomes" id="UP000282892">
    <property type="component" value="Chromosome"/>
</dbReference>
<dbReference type="STRING" id="1193713.GCA_001636315_01800"/>